<sequence length="116" mass="13696">MEQIARIDIRLSKEEKDILTKKCSELGCNYTEFVISKIKDEVDYSTKKSIFDFIRKDDYFYSKVDNNINQIAKIVNAEKQISNNLLQQHNELMSKLYSLSKEKSDIIFKIYNLLSK</sequence>
<dbReference type="EMBL" id="JANZQH010000015">
    <property type="protein sequence ID" value="MCT2409982.1"/>
    <property type="molecule type" value="Genomic_DNA"/>
</dbReference>
<evidence type="ECO:0000313" key="2">
    <source>
        <dbReference type="EMBL" id="MCT2409982.1"/>
    </source>
</evidence>
<gene>
    <name evidence="2" type="ORF">NZD88_20700</name>
</gene>
<organism evidence="2 3">
    <name type="scientific">Chryseobacterium pyrolae</name>
    <dbReference type="NCBI Taxonomy" id="2987481"/>
    <lineage>
        <taxon>Bacteria</taxon>
        <taxon>Pseudomonadati</taxon>
        <taxon>Bacteroidota</taxon>
        <taxon>Flavobacteriia</taxon>
        <taxon>Flavobacteriales</taxon>
        <taxon>Weeksellaceae</taxon>
        <taxon>Chryseobacterium group</taxon>
        <taxon>Chryseobacterium</taxon>
    </lineage>
</organism>
<feature type="domain" description="Bacterial mobilisation" evidence="1">
    <location>
        <begin position="66"/>
        <end position="96"/>
    </location>
</feature>
<accession>A0ABT2INA3</accession>
<keyword evidence="3" id="KW-1185">Reference proteome</keyword>
<dbReference type="InterPro" id="IPR008687">
    <property type="entry name" value="MobC"/>
</dbReference>
<protein>
    <submittedName>
        <fullName evidence="2">DUF1778 domain-containing protein</fullName>
    </submittedName>
</protein>
<dbReference type="Pfam" id="PF05713">
    <property type="entry name" value="MobC"/>
    <property type="match status" value="1"/>
</dbReference>
<proteinExistence type="predicted"/>
<comment type="caution">
    <text evidence="2">The sequence shown here is derived from an EMBL/GenBank/DDBJ whole genome shotgun (WGS) entry which is preliminary data.</text>
</comment>
<dbReference type="Proteomes" id="UP001142057">
    <property type="component" value="Unassembled WGS sequence"/>
</dbReference>
<dbReference type="RefSeq" id="WP_259831673.1">
    <property type="nucleotide sequence ID" value="NZ_JANZQH010000015.1"/>
</dbReference>
<evidence type="ECO:0000259" key="1">
    <source>
        <dbReference type="Pfam" id="PF05713"/>
    </source>
</evidence>
<evidence type="ECO:0000313" key="3">
    <source>
        <dbReference type="Proteomes" id="UP001142057"/>
    </source>
</evidence>
<reference evidence="2" key="1">
    <citation type="submission" date="2022-08" db="EMBL/GenBank/DDBJ databases">
        <title>Chryseobacterium antibioticum,isolated from the rhizosphere soil of Pyrola in Tibet.</title>
        <authorList>
            <person name="Kan Y."/>
        </authorList>
    </citation>
    <scope>NUCLEOTIDE SEQUENCE</scope>
    <source>
        <strain evidence="2">Pc2-12</strain>
    </source>
</reference>
<name>A0ABT2INA3_9FLAO</name>